<sequence>MKAQNYEIQKDAFAHTFSIVARDTATGEMAVGVQSHWFSVGSVVAWGRSGVGVVATQSFVNPAYGPRGLDLMAAGYTASEALDSLVALDDGKDYRQVAFLDTEGRTAAHTGEKCVEAASHINDTNFSVQANMMLNDAVVPAMEKAFKDHADLPLAERVVKVLQAAQEAGGDIRGKQSAALLVVGPTKVENSWEDKKIDLRVDDHAEPLEELDRLLKVARAYEHMNRGDLAMEEEDVEEALEQYGLAMEMFPDNLEMKYWTAVALANSDRLEEAIPLFEGIFAEDENWREMTRRLPASGLLNVSEKELEEIVN</sequence>
<dbReference type="RefSeq" id="WP_380749697.1">
    <property type="nucleotide sequence ID" value="NZ_JBHULT010000006.1"/>
</dbReference>
<dbReference type="InterPro" id="IPR029055">
    <property type="entry name" value="Ntn_hydrolases_N"/>
</dbReference>
<dbReference type="PANTHER" id="PTHR39328">
    <property type="entry name" value="BLL2871 PROTEIN"/>
    <property type="match status" value="1"/>
</dbReference>
<name>A0ABW5IVH9_9FLAO</name>
<gene>
    <name evidence="2" type="ORF">ACFSTG_06150</name>
</gene>
<dbReference type="InterPro" id="IPR019734">
    <property type="entry name" value="TPR_rpt"/>
</dbReference>
<dbReference type="Proteomes" id="UP001597468">
    <property type="component" value="Unassembled WGS sequence"/>
</dbReference>
<evidence type="ECO:0000256" key="1">
    <source>
        <dbReference type="PROSITE-ProRule" id="PRU00339"/>
    </source>
</evidence>
<dbReference type="PANTHER" id="PTHR39328:SF1">
    <property type="entry name" value="BLL2871 PROTEIN"/>
    <property type="match status" value="1"/>
</dbReference>
<reference evidence="3" key="1">
    <citation type="journal article" date="2019" name="Int. J. Syst. Evol. Microbiol.">
        <title>The Global Catalogue of Microorganisms (GCM) 10K type strain sequencing project: providing services to taxonomists for standard genome sequencing and annotation.</title>
        <authorList>
            <consortium name="The Broad Institute Genomics Platform"/>
            <consortium name="The Broad Institute Genome Sequencing Center for Infectious Disease"/>
            <person name="Wu L."/>
            <person name="Ma J."/>
        </authorList>
    </citation>
    <scope>NUCLEOTIDE SEQUENCE [LARGE SCALE GENOMIC DNA]</scope>
    <source>
        <strain evidence="3">KCTC 42585</strain>
    </source>
</reference>
<evidence type="ECO:0000313" key="2">
    <source>
        <dbReference type="EMBL" id="MFD2517468.1"/>
    </source>
</evidence>
<accession>A0ABW5IVH9</accession>
<dbReference type="Gene3D" id="1.25.40.10">
    <property type="entry name" value="Tetratricopeptide repeat domain"/>
    <property type="match status" value="1"/>
</dbReference>
<dbReference type="Pfam" id="PF14559">
    <property type="entry name" value="TPR_19"/>
    <property type="match status" value="1"/>
</dbReference>
<evidence type="ECO:0000313" key="3">
    <source>
        <dbReference type="Proteomes" id="UP001597468"/>
    </source>
</evidence>
<proteinExistence type="predicted"/>
<keyword evidence="3" id="KW-1185">Reference proteome</keyword>
<dbReference type="SUPFAM" id="SSF56235">
    <property type="entry name" value="N-terminal nucleophile aminohydrolases (Ntn hydrolases)"/>
    <property type="match status" value="1"/>
</dbReference>
<dbReference type="PROSITE" id="PS50005">
    <property type="entry name" value="TPR"/>
    <property type="match status" value="1"/>
</dbReference>
<feature type="repeat" description="TPR" evidence="1">
    <location>
        <begin position="220"/>
        <end position="253"/>
    </location>
</feature>
<dbReference type="InterPro" id="IPR011990">
    <property type="entry name" value="TPR-like_helical_dom_sf"/>
</dbReference>
<keyword evidence="1" id="KW-0802">TPR repeat</keyword>
<dbReference type="InterPro" id="IPR010430">
    <property type="entry name" value="DUF1028"/>
</dbReference>
<comment type="caution">
    <text evidence="2">The sequence shown here is derived from an EMBL/GenBank/DDBJ whole genome shotgun (WGS) entry which is preliminary data.</text>
</comment>
<protein>
    <submittedName>
        <fullName evidence="2">DUF1028 domain-containing protein</fullName>
    </submittedName>
</protein>
<dbReference type="SUPFAM" id="SSF48452">
    <property type="entry name" value="TPR-like"/>
    <property type="match status" value="1"/>
</dbReference>
<organism evidence="2 3">
    <name type="scientific">Salinimicrobium flavum</name>
    <dbReference type="NCBI Taxonomy" id="1737065"/>
    <lineage>
        <taxon>Bacteria</taxon>
        <taxon>Pseudomonadati</taxon>
        <taxon>Bacteroidota</taxon>
        <taxon>Flavobacteriia</taxon>
        <taxon>Flavobacteriales</taxon>
        <taxon>Flavobacteriaceae</taxon>
        <taxon>Salinimicrobium</taxon>
    </lineage>
</organism>
<dbReference type="Gene3D" id="3.60.20.10">
    <property type="entry name" value="Glutamine Phosphoribosylpyrophosphate, subunit 1, domain 1"/>
    <property type="match status" value="1"/>
</dbReference>
<dbReference type="EMBL" id="JBHULT010000006">
    <property type="protein sequence ID" value="MFD2517468.1"/>
    <property type="molecule type" value="Genomic_DNA"/>
</dbReference>
<dbReference type="Pfam" id="PF06267">
    <property type="entry name" value="DUF1028"/>
    <property type="match status" value="1"/>
</dbReference>